<dbReference type="GO" id="GO:0004834">
    <property type="term" value="F:tryptophan synthase activity"/>
    <property type="evidence" value="ECO:0000318"/>
    <property type="project" value="GO_Central"/>
</dbReference>
<dbReference type="UniPathway" id="UPA00035">
    <property type="reaction ID" value="UER00044"/>
</dbReference>
<name>A0A3B6MZ86_WHEAT</name>
<dbReference type="Gramene" id="TraesCLE_scaffold_057877_01G000200.1">
    <property type="protein sequence ID" value="TraesCLE_scaffold_057877_01G000200.1"/>
    <property type="gene ID" value="TraesCLE_scaffold_057877_01G000200"/>
</dbReference>
<dbReference type="Pfam" id="PF00290">
    <property type="entry name" value="Trp_syntA"/>
    <property type="match status" value="1"/>
</dbReference>
<dbReference type="Gramene" id="TraesKAR5D01G0363360.1">
    <property type="protein sequence ID" value="cds.TraesKAR5D01G0363360.1"/>
    <property type="gene ID" value="TraesKAR5D01G0363360"/>
</dbReference>
<dbReference type="Proteomes" id="UP000019116">
    <property type="component" value="Chromosome 5D"/>
</dbReference>
<dbReference type="OrthoDB" id="10050244at2759"/>
<dbReference type="PaxDb" id="4565-Traes_5DL_6D88804F2.2"/>
<proteinExistence type="inferred from homology"/>
<dbReference type="Gene3D" id="3.20.20.70">
    <property type="entry name" value="Aldolase class I"/>
    <property type="match status" value="1"/>
</dbReference>
<sequence length="327" mass="33983">MAFALKASLFVSSSALPLNHPMRRGQAAVAVPTPGRPVVGAVAVAAVTAPAPAGRCASLSAAGERGLSVAEAMSRVRANGKTAFIPYITAGDPDLATTAEALRLLDSLGADVIELGLPFSDPSADGPVIQASAARALAAGATTDAVMSMLKEVTPELSCPVVIFSYFNPIVRRGTGCFAAAAEEAGVKGIIIPDLPYEEMHAFRKKAIKNNLELILLTTPATPSERMKEITKASEGFVYLVSVVGVTGARATINPRVKDLLQEIRQVTNKAVAVGFGISTPEHVSQWGSDGVIIGSAMVKQLGEANSPREGLKRLDVYAKSLKNALP</sequence>
<keyword evidence="4" id="KW-0057">Aromatic amino acid biosynthesis</keyword>
<dbReference type="SUPFAM" id="SSF51366">
    <property type="entry name" value="Ribulose-phoshate binding barrel"/>
    <property type="match status" value="1"/>
</dbReference>
<keyword evidence="2" id="KW-0028">Amino-acid biosynthesis</keyword>
<dbReference type="HAMAP" id="MF_00131">
    <property type="entry name" value="Trp_synth_alpha"/>
    <property type="match status" value="1"/>
</dbReference>
<accession>A0A3B6MZ86</accession>
<dbReference type="Gramene" id="TraesWEE_scaffold_051822_01G000200.1">
    <property type="protein sequence ID" value="TraesWEE_scaffold_051822_01G000200.1"/>
    <property type="gene ID" value="TraesWEE_scaffold_051822_01G000200"/>
</dbReference>
<evidence type="ECO:0000256" key="8">
    <source>
        <dbReference type="RuleBase" id="RU003662"/>
    </source>
</evidence>
<dbReference type="CDD" id="cd04724">
    <property type="entry name" value="Tryptophan_synthase_alpha"/>
    <property type="match status" value="1"/>
</dbReference>
<dbReference type="PANTHER" id="PTHR43406:SF10">
    <property type="entry name" value="TRYPTOPHAN SYNTHASE"/>
    <property type="match status" value="1"/>
</dbReference>
<comment type="similarity">
    <text evidence="7 8">Belongs to the TrpA family.</text>
</comment>
<evidence type="ECO:0000313" key="9">
    <source>
        <dbReference type="EnsemblPlants" id="TraesCS5D02G448200.1"/>
    </source>
</evidence>
<comment type="pathway">
    <text evidence="1">Amino-acid biosynthesis; L-tryptophan biosynthesis; L-tryptophan from chorismate: step 5/5.</text>
</comment>
<evidence type="ECO:0000313" key="10">
    <source>
        <dbReference type="Proteomes" id="UP000019116"/>
    </source>
</evidence>
<organism evidence="9">
    <name type="scientific">Triticum aestivum</name>
    <name type="common">Wheat</name>
    <dbReference type="NCBI Taxonomy" id="4565"/>
    <lineage>
        <taxon>Eukaryota</taxon>
        <taxon>Viridiplantae</taxon>
        <taxon>Streptophyta</taxon>
        <taxon>Embryophyta</taxon>
        <taxon>Tracheophyta</taxon>
        <taxon>Spermatophyta</taxon>
        <taxon>Magnoliopsida</taxon>
        <taxon>Liliopsida</taxon>
        <taxon>Poales</taxon>
        <taxon>Poaceae</taxon>
        <taxon>BOP clade</taxon>
        <taxon>Pooideae</taxon>
        <taxon>Triticodae</taxon>
        <taxon>Triticeae</taxon>
        <taxon>Triticinae</taxon>
        <taxon>Triticum</taxon>
    </lineage>
</organism>
<dbReference type="Gramene" id="TraesCS5D02G448200.1">
    <property type="protein sequence ID" value="TraesCS5D02G448200.1"/>
    <property type="gene ID" value="TraesCS5D02G448200"/>
</dbReference>
<dbReference type="GO" id="GO:0009507">
    <property type="term" value="C:chloroplast"/>
    <property type="evidence" value="ECO:0000318"/>
    <property type="project" value="GO_Central"/>
</dbReference>
<dbReference type="FunFam" id="3.20.20.70:FF:000107">
    <property type="entry name" value="Tryptophan synthase alpha chain, chloroplastic"/>
    <property type="match status" value="1"/>
</dbReference>
<dbReference type="Gramene" id="TraesROB_scaffold_102583_01G000200.1">
    <property type="protein sequence ID" value="TraesROB_scaffold_102583_01G000200.1"/>
    <property type="gene ID" value="TraesROB_scaffold_102583_01G000200"/>
</dbReference>
<evidence type="ECO:0000256" key="4">
    <source>
        <dbReference type="ARBA" id="ARBA00023141"/>
    </source>
</evidence>
<dbReference type="Gramene" id="TraesPARA_EIv1.0_1864130.1">
    <property type="protein sequence ID" value="TraesPARA_EIv1.0_1864130.1.CDS"/>
    <property type="gene ID" value="TraesPARA_EIv1.0_1864130"/>
</dbReference>
<dbReference type="NCBIfam" id="TIGR00262">
    <property type="entry name" value="trpA"/>
    <property type="match status" value="1"/>
</dbReference>
<dbReference type="InterPro" id="IPR002028">
    <property type="entry name" value="Trp_synthase_suA"/>
</dbReference>
<dbReference type="OMA" id="QKSHGRD"/>
<comment type="catalytic activity">
    <reaction evidence="6">
        <text>(1S,2R)-1-C-(indol-3-yl)glycerol 3-phosphate + L-serine = D-glyceraldehyde 3-phosphate + L-tryptophan + H2O</text>
        <dbReference type="Rhea" id="RHEA:10532"/>
        <dbReference type="ChEBI" id="CHEBI:15377"/>
        <dbReference type="ChEBI" id="CHEBI:33384"/>
        <dbReference type="ChEBI" id="CHEBI:57912"/>
        <dbReference type="ChEBI" id="CHEBI:58866"/>
        <dbReference type="ChEBI" id="CHEBI:59776"/>
        <dbReference type="EC" id="4.2.1.20"/>
    </reaction>
</comment>
<keyword evidence="10" id="KW-1185">Reference proteome</keyword>
<dbReference type="STRING" id="4565.A0A3B6MZ86"/>
<evidence type="ECO:0000256" key="7">
    <source>
        <dbReference type="ARBA" id="ARBA00060788"/>
    </source>
</evidence>
<dbReference type="GO" id="GO:0005829">
    <property type="term" value="C:cytosol"/>
    <property type="evidence" value="ECO:0000318"/>
    <property type="project" value="GO_Central"/>
</dbReference>
<evidence type="ECO:0000256" key="2">
    <source>
        <dbReference type="ARBA" id="ARBA00022605"/>
    </source>
</evidence>
<keyword evidence="5" id="KW-0456">Lyase</keyword>
<evidence type="ECO:0000256" key="5">
    <source>
        <dbReference type="ARBA" id="ARBA00023239"/>
    </source>
</evidence>
<reference evidence="9" key="1">
    <citation type="submission" date="2018-08" db="EMBL/GenBank/DDBJ databases">
        <authorList>
            <person name="Rossello M."/>
        </authorList>
    </citation>
    <scope>NUCLEOTIDE SEQUENCE [LARGE SCALE GENOMIC DNA]</scope>
    <source>
        <strain evidence="9">cv. Chinese Spring</strain>
    </source>
</reference>
<dbReference type="AlphaFoldDB" id="A0A3B6MZ86"/>
<dbReference type="Gramene" id="TraesCS5D03G0984500.1">
    <property type="protein sequence ID" value="TraesCS5D03G0984500.1.CDS"/>
    <property type="gene ID" value="TraesCS5D03G0984500"/>
</dbReference>
<dbReference type="Gramene" id="TraesRN5D0101032700.1">
    <property type="protein sequence ID" value="TraesRN5D0101032700.1"/>
    <property type="gene ID" value="TraesRN5D0101032700"/>
</dbReference>
<gene>
    <name evidence="9" type="primary">LOC123121015</name>
</gene>
<dbReference type="PANTHER" id="PTHR43406">
    <property type="entry name" value="TRYPTOPHAN SYNTHASE, ALPHA CHAIN"/>
    <property type="match status" value="1"/>
</dbReference>
<evidence type="ECO:0000256" key="1">
    <source>
        <dbReference type="ARBA" id="ARBA00004733"/>
    </source>
</evidence>
<evidence type="ECO:0000256" key="3">
    <source>
        <dbReference type="ARBA" id="ARBA00022822"/>
    </source>
</evidence>
<protein>
    <submittedName>
        <fullName evidence="9">Uncharacterized protein</fullName>
    </submittedName>
</protein>
<dbReference type="InterPro" id="IPR013785">
    <property type="entry name" value="Aldolase_TIM"/>
</dbReference>
<evidence type="ECO:0000256" key="6">
    <source>
        <dbReference type="ARBA" id="ARBA00049047"/>
    </source>
</evidence>
<dbReference type="SMR" id="A0A3B6MZ86"/>
<dbReference type="EnsemblPlants" id="TraesCS5D02G448200.1">
    <property type="protein sequence ID" value="TraesCS5D02G448200.1"/>
    <property type="gene ID" value="TraesCS5D02G448200"/>
</dbReference>
<dbReference type="InterPro" id="IPR011060">
    <property type="entry name" value="RibuloseP-bd_barrel"/>
</dbReference>
<dbReference type="Gramene" id="TraesCAD_scaffold_062344_01G000200.1">
    <property type="protein sequence ID" value="TraesCAD_scaffold_062344_01G000200.1"/>
    <property type="gene ID" value="TraesCAD_scaffold_062344_01G000200"/>
</dbReference>
<reference evidence="9" key="2">
    <citation type="submission" date="2018-10" db="UniProtKB">
        <authorList>
            <consortium name="EnsemblPlants"/>
        </authorList>
    </citation>
    <scope>IDENTIFICATION</scope>
</reference>
<keyword evidence="3" id="KW-0822">Tryptophan biosynthesis</keyword>
<dbReference type="GO" id="GO:0000162">
    <property type="term" value="P:L-tryptophan biosynthetic process"/>
    <property type="evidence" value="ECO:0000318"/>
    <property type="project" value="GO_Central"/>
</dbReference>